<evidence type="ECO:0000256" key="3">
    <source>
        <dbReference type="PROSITE-ProRule" id="PRU00221"/>
    </source>
</evidence>
<feature type="repeat" description="WD" evidence="3">
    <location>
        <begin position="816"/>
        <end position="850"/>
    </location>
</feature>
<comment type="caution">
    <text evidence="7">The sequence shown here is derived from an EMBL/GenBank/DDBJ whole genome shotgun (WGS) entry which is preliminary data.</text>
</comment>
<dbReference type="InterPro" id="IPR019775">
    <property type="entry name" value="WD40_repeat_CS"/>
</dbReference>
<evidence type="ECO:0000256" key="1">
    <source>
        <dbReference type="ARBA" id="ARBA00022574"/>
    </source>
</evidence>
<dbReference type="SMART" id="SM00320">
    <property type="entry name" value="WD40"/>
    <property type="match status" value="7"/>
</dbReference>
<dbReference type="PROSITE" id="PS00678">
    <property type="entry name" value="WD_REPEATS_1"/>
    <property type="match status" value="3"/>
</dbReference>
<feature type="repeat" description="WD" evidence="3">
    <location>
        <begin position="559"/>
        <end position="600"/>
    </location>
</feature>
<dbReference type="InterPro" id="IPR015943">
    <property type="entry name" value="WD40/YVTN_repeat-like_dom_sf"/>
</dbReference>
<evidence type="ECO:0000256" key="4">
    <source>
        <dbReference type="SAM" id="MobiDB-lite"/>
    </source>
</evidence>
<evidence type="ECO:0000259" key="6">
    <source>
        <dbReference type="Pfam" id="PF23414"/>
    </source>
</evidence>
<dbReference type="InterPro" id="IPR055442">
    <property type="entry name" value="Beta-prop_EML-like_2nd"/>
</dbReference>
<evidence type="ECO:0000313" key="8">
    <source>
        <dbReference type="Proteomes" id="UP000521872"/>
    </source>
</evidence>
<dbReference type="PROSITE" id="PS50082">
    <property type="entry name" value="WD_REPEATS_2"/>
    <property type="match status" value="7"/>
</dbReference>
<feature type="repeat" description="WD" evidence="3">
    <location>
        <begin position="687"/>
        <end position="722"/>
    </location>
</feature>
<dbReference type="CDD" id="cd00200">
    <property type="entry name" value="WD40"/>
    <property type="match status" value="1"/>
</dbReference>
<dbReference type="Gene3D" id="2.130.10.10">
    <property type="entry name" value="YVTN repeat-like/Quinoprotein amine dehydrogenase"/>
    <property type="match status" value="3"/>
</dbReference>
<accession>A0A8H4QR51</accession>
<dbReference type="AlphaFoldDB" id="A0A8H4QR51"/>
<reference evidence="7 8" key="1">
    <citation type="submission" date="2019-12" db="EMBL/GenBank/DDBJ databases">
        <authorList>
            <person name="Floudas D."/>
            <person name="Bentzer J."/>
            <person name="Ahren D."/>
            <person name="Johansson T."/>
            <person name="Persson P."/>
            <person name="Tunlid A."/>
        </authorList>
    </citation>
    <scope>NUCLEOTIDE SEQUENCE [LARGE SCALE GENOMIC DNA]</scope>
    <source>
        <strain evidence="7 8">CBS 102.39</strain>
    </source>
</reference>
<keyword evidence="2" id="KW-0677">Repeat</keyword>
<keyword evidence="1 3" id="KW-0853">WD repeat</keyword>
<evidence type="ECO:0000313" key="7">
    <source>
        <dbReference type="EMBL" id="KAF4615638.1"/>
    </source>
</evidence>
<keyword evidence="8" id="KW-1185">Reference proteome</keyword>
<feature type="repeat" description="WD" evidence="3">
    <location>
        <begin position="773"/>
        <end position="814"/>
    </location>
</feature>
<organism evidence="7 8">
    <name type="scientific">Agrocybe pediades</name>
    <dbReference type="NCBI Taxonomy" id="84607"/>
    <lineage>
        <taxon>Eukaryota</taxon>
        <taxon>Fungi</taxon>
        <taxon>Dikarya</taxon>
        <taxon>Basidiomycota</taxon>
        <taxon>Agaricomycotina</taxon>
        <taxon>Agaricomycetes</taxon>
        <taxon>Agaricomycetidae</taxon>
        <taxon>Agaricales</taxon>
        <taxon>Agaricineae</taxon>
        <taxon>Strophariaceae</taxon>
        <taxon>Agrocybe</taxon>
    </lineage>
</organism>
<feature type="repeat" description="WD" evidence="3">
    <location>
        <begin position="645"/>
        <end position="686"/>
    </location>
</feature>
<dbReference type="InterPro" id="IPR020472">
    <property type="entry name" value="WD40_PAC1"/>
</dbReference>
<dbReference type="Proteomes" id="UP000521872">
    <property type="component" value="Unassembled WGS sequence"/>
</dbReference>
<dbReference type="PANTHER" id="PTHR44129">
    <property type="entry name" value="WD REPEAT-CONTAINING PROTEIN POP1"/>
    <property type="match status" value="1"/>
</dbReference>
<dbReference type="SUPFAM" id="SSF50978">
    <property type="entry name" value="WD40 repeat-like"/>
    <property type="match status" value="1"/>
</dbReference>
<dbReference type="EMBL" id="JAACJL010000034">
    <property type="protein sequence ID" value="KAF4615638.1"/>
    <property type="molecule type" value="Genomic_DNA"/>
</dbReference>
<protein>
    <recommendedName>
        <fullName evidence="9">DUF2235 domain-containing protein</fullName>
    </recommendedName>
</protein>
<feature type="repeat" description="WD" evidence="3">
    <location>
        <begin position="602"/>
        <end position="643"/>
    </location>
</feature>
<gene>
    <name evidence="7" type="ORF">D9613_012546</name>
</gene>
<dbReference type="Pfam" id="PF23414">
    <property type="entry name" value="Beta-prop_EML_2"/>
    <property type="match status" value="1"/>
</dbReference>
<sequence length="858" mass="96235">MDSPTSYHHCCRIMDETLRNAAGSSEGPSHKHEATKSNDPCCHGPIDTEKRRNLVISIDGTSNKFGAMNTNVIEHHSLLIKDERQIPYYNSGIGTYARPSWTSPKFIGMVLHHKIDLAIAWDFDKTVKDAYRWISENYESGDLIFMFGFSRGAFQVRVLSAMIEKVGLLHRGNELQIPFAYELYSDPATDELEPIGPQESFRERVTIAERFKRTFSRKGVKVHFVGVWDTVSSIGTVRWAKMLPGTIDGMKHVCFFRHALALDERRVKFLPEYANGGKGPNQEATSGSIPHTKEVWFAGTHSDIGGGNAINTTLDRTRPPLRWMVYEAGPLGLRTSPFERDLKDNEKVSVKESLTWVWWPFEYFPFRRLTYTRKGNGKGTTHSLHRGKVRKIQPGQKIHVSVVSSGNYSPKASAPPMSLAENHNHSNFWESLREISQSALSEKKELYERWVELDLLTHIKIELESLLIQPGSTSDSIIKLLQRDEGQRAFYEAVLAKLDDELGQDLKDSLIEESLRILGSTEFKFQLRPVEEVRKIIGYPLIDYHNFLNRFSQMFPKTYLGVLSTVFSVSFSPDGKWLASGLGDGSVILWDTKSASQAEALTTGHYTCVLSVAFSPDSRHLVSGLSDDTIQLWDIEKMEQTGDPWKGHTSRVNCVAFSPDGTKVVSGSDDKTLRVWNPNNGKEMAVIKGHEGSVRSVTFSPDGLHIASVSIDGTVCIWDTRTYQQDGVPLQGHTDRISSIAYSPNGMRIASGSMNGTISIWNAEMRGQVWESLQGHSYWVNSVCFSPNGKLLASGSDDGTIRIWNAYTGEQIGEGLRGQDDKVWSMAFSPDGKTLASASHSHTIKIWDVERYVELNLL</sequence>
<feature type="domain" description="T6SS Phospholipase effector Tle1-like catalytic" evidence="5">
    <location>
        <begin position="52"/>
        <end position="326"/>
    </location>
</feature>
<dbReference type="InterPro" id="IPR018712">
    <property type="entry name" value="Tle1-like_cat"/>
</dbReference>
<dbReference type="InterPro" id="IPR001680">
    <property type="entry name" value="WD40_rpt"/>
</dbReference>
<dbReference type="Pfam" id="PF00400">
    <property type="entry name" value="WD40"/>
    <property type="match status" value="3"/>
</dbReference>
<proteinExistence type="predicted"/>
<feature type="repeat" description="WD" evidence="3">
    <location>
        <begin position="730"/>
        <end position="762"/>
    </location>
</feature>
<feature type="domain" description="EML-like second beta-propeller" evidence="6">
    <location>
        <begin position="654"/>
        <end position="812"/>
    </location>
</feature>
<dbReference type="Pfam" id="PF09994">
    <property type="entry name" value="T6SS_Tle1-like_cat"/>
    <property type="match status" value="1"/>
</dbReference>
<dbReference type="PRINTS" id="PR00320">
    <property type="entry name" value="GPROTEINBRPT"/>
</dbReference>
<evidence type="ECO:0000259" key="5">
    <source>
        <dbReference type="Pfam" id="PF09994"/>
    </source>
</evidence>
<dbReference type="InterPro" id="IPR036322">
    <property type="entry name" value="WD40_repeat_dom_sf"/>
</dbReference>
<dbReference type="InterPro" id="IPR050349">
    <property type="entry name" value="WD_LIS1/nudF_dynein_reg"/>
</dbReference>
<dbReference type="PROSITE" id="PS50294">
    <property type="entry name" value="WD_REPEATS_REGION"/>
    <property type="match status" value="7"/>
</dbReference>
<name>A0A8H4QR51_9AGAR</name>
<evidence type="ECO:0000256" key="2">
    <source>
        <dbReference type="ARBA" id="ARBA00022737"/>
    </source>
</evidence>
<evidence type="ECO:0008006" key="9">
    <source>
        <dbReference type="Google" id="ProtNLM"/>
    </source>
</evidence>
<feature type="region of interest" description="Disordered" evidence="4">
    <location>
        <begin position="21"/>
        <end position="46"/>
    </location>
</feature>